<evidence type="ECO:0000313" key="2">
    <source>
        <dbReference type="Proteomes" id="UP000178735"/>
    </source>
</evidence>
<dbReference type="InterPro" id="IPR038763">
    <property type="entry name" value="DHH_sf"/>
</dbReference>
<dbReference type="PANTHER" id="PTHR42146:SF1">
    <property type="entry name" value="OLIGORIBONUCLEASE NRNB"/>
    <property type="match status" value="1"/>
</dbReference>
<sequence length="302" mass="33930">MKKDVILFHGDYDGIASAALVIGLFRPVRYEAIPCEPFGVNKILRRFEEMKRAGEVFERLFIVDLAPNNKSMSMTEKFMAACAAQFSAVELYDHHNGWENIEMPHGIEKHIDSSYKSCASLIYASQTERSGFFDTITSDADIIDSGGYEGICPQSAAVYGALKANLRDDDIKMKSLQFMLSGYRDAGYYEAIKLRAAAYDEILARSLEAMSEKLVEVTPRICYIDLGCGEYDITAIIMRCYERYPFVIVEYKSGGTVFDVVATRLEDIDLVKVLGLKSGARFRVTITKRDRDEIVKAIENSA</sequence>
<dbReference type="EMBL" id="MGFH01000135">
    <property type="protein sequence ID" value="OGM04803.1"/>
    <property type="molecule type" value="Genomic_DNA"/>
</dbReference>
<evidence type="ECO:0008006" key="3">
    <source>
        <dbReference type="Google" id="ProtNLM"/>
    </source>
</evidence>
<dbReference type="InterPro" id="IPR052968">
    <property type="entry name" value="Nucleotide_metab_enz"/>
</dbReference>
<dbReference type="SUPFAM" id="SSF64182">
    <property type="entry name" value="DHH phosphoesterases"/>
    <property type="match status" value="1"/>
</dbReference>
<dbReference type="PANTHER" id="PTHR42146">
    <property type="entry name" value="3',5'-CYCLIC-NUCLEOTIDE PHOSPHODIESTERASE"/>
    <property type="match status" value="1"/>
</dbReference>
<proteinExistence type="predicted"/>
<name>A0A1F7WPP3_9BACT</name>
<reference evidence="1 2" key="1">
    <citation type="journal article" date="2016" name="Nat. Commun.">
        <title>Thousands of microbial genomes shed light on interconnected biogeochemical processes in an aquifer system.</title>
        <authorList>
            <person name="Anantharaman K."/>
            <person name="Brown C.T."/>
            <person name="Hug L.A."/>
            <person name="Sharon I."/>
            <person name="Castelle C.J."/>
            <person name="Probst A.J."/>
            <person name="Thomas B.C."/>
            <person name="Singh A."/>
            <person name="Wilkins M.J."/>
            <person name="Karaoz U."/>
            <person name="Brodie E.L."/>
            <person name="Williams K.H."/>
            <person name="Hubbard S.S."/>
            <person name="Banfield J.F."/>
        </authorList>
    </citation>
    <scope>NUCLEOTIDE SEQUENCE [LARGE SCALE GENOMIC DNA]</scope>
</reference>
<organism evidence="1 2">
    <name type="scientific">Candidatus Wallbacteria bacterium GWC2_49_35</name>
    <dbReference type="NCBI Taxonomy" id="1817813"/>
    <lineage>
        <taxon>Bacteria</taxon>
        <taxon>Candidatus Walliibacteriota</taxon>
    </lineage>
</organism>
<dbReference type="AlphaFoldDB" id="A0A1F7WPP3"/>
<evidence type="ECO:0000313" key="1">
    <source>
        <dbReference type="EMBL" id="OGM04803.1"/>
    </source>
</evidence>
<protein>
    <recommendedName>
        <fullName evidence="3">DDH domain-containing protein</fullName>
    </recommendedName>
</protein>
<dbReference type="STRING" id="1817813.A2008_00565"/>
<gene>
    <name evidence="1" type="ORF">A2008_00565</name>
</gene>
<accession>A0A1F7WPP3</accession>
<comment type="caution">
    <text evidence="1">The sequence shown here is derived from an EMBL/GenBank/DDBJ whole genome shotgun (WGS) entry which is preliminary data.</text>
</comment>
<dbReference type="Proteomes" id="UP000178735">
    <property type="component" value="Unassembled WGS sequence"/>
</dbReference>